<feature type="transmembrane region" description="Helical" evidence="1">
    <location>
        <begin position="69"/>
        <end position="88"/>
    </location>
</feature>
<keyword evidence="1" id="KW-1133">Transmembrane helix</keyword>
<dbReference type="WBParaSite" id="PSU_v2.g19991.t1">
    <property type="protein sequence ID" value="PSU_v2.g19991.t1"/>
    <property type="gene ID" value="PSU_v2.g19991"/>
</dbReference>
<accession>A0A914YKD9</accession>
<protein>
    <submittedName>
        <fullName evidence="3">Uncharacterized protein</fullName>
    </submittedName>
</protein>
<feature type="transmembrane region" description="Helical" evidence="1">
    <location>
        <begin position="34"/>
        <end position="57"/>
    </location>
</feature>
<evidence type="ECO:0000256" key="1">
    <source>
        <dbReference type="SAM" id="Phobius"/>
    </source>
</evidence>
<name>A0A914YKD9_9BILA</name>
<evidence type="ECO:0000313" key="2">
    <source>
        <dbReference type="Proteomes" id="UP000887577"/>
    </source>
</evidence>
<sequence length="140" mass="16387">MIWQNRWFLWLLLIFPLIQAIFQFTPYVLTFSSLVLICSTCLAAIFNTLTFLKLYLVQHADNIKRVKEMNLMIVSFVIFIAQVLRSSFDVCLFLGDNDAQRFMFTIFPILQCIFAISGSISMLTLRYVFISFCIIDKLKE</sequence>
<reference evidence="3" key="1">
    <citation type="submission" date="2022-11" db="UniProtKB">
        <authorList>
            <consortium name="WormBaseParasite"/>
        </authorList>
    </citation>
    <scope>IDENTIFICATION</scope>
</reference>
<dbReference type="AlphaFoldDB" id="A0A914YKD9"/>
<feature type="transmembrane region" description="Helical" evidence="1">
    <location>
        <begin position="7"/>
        <end position="28"/>
    </location>
</feature>
<organism evidence="2 3">
    <name type="scientific">Panagrolaimus superbus</name>
    <dbReference type="NCBI Taxonomy" id="310955"/>
    <lineage>
        <taxon>Eukaryota</taxon>
        <taxon>Metazoa</taxon>
        <taxon>Ecdysozoa</taxon>
        <taxon>Nematoda</taxon>
        <taxon>Chromadorea</taxon>
        <taxon>Rhabditida</taxon>
        <taxon>Tylenchina</taxon>
        <taxon>Panagrolaimomorpha</taxon>
        <taxon>Panagrolaimoidea</taxon>
        <taxon>Panagrolaimidae</taxon>
        <taxon>Panagrolaimus</taxon>
    </lineage>
</organism>
<dbReference type="Proteomes" id="UP000887577">
    <property type="component" value="Unplaced"/>
</dbReference>
<evidence type="ECO:0000313" key="3">
    <source>
        <dbReference type="WBParaSite" id="PSU_v2.g19991.t1"/>
    </source>
</evidence>
<keyword evidence="1" id="KW-0472">Membrane</keyword>
<keyword evidence="1" id="KW-0812">Transmembrane</keyword>
<keyword evidence="2" id="KW-1185">Reference proteome</keyword>
<proteinExistence type="predicted"/>
<feature type="transmembrane region" description="Helical" evidence="1">
    <location>
        <begin position="108"/>
        <end position="135"/>
    </location>
</feature>